<name>A0A8S3W2B8_PARAO</name>
<feature type="compositionally biased region" description="Low complexity" evidence="1">
    <location>
        <begin position="401"/>
        <end position="412"/>
    </location>
</feature>
<feature type="region of interest" description="Disordered" evidence="1">
    <location>
        <begin position="1"/>
        <end position="33"/>
    </location>
</feature>
<feature type="region of interest" description="Disordered" evidence="1">
    <location>
        <begin position="258"/>
        <end position="289"/>
    </location>
</feature>
<feature type="region of interest" description="Disordered" evidence="1">
    <location>
        <begin position="400"/>
        <end position="425"/>
    </location>
</feature>
<dbReference type="InterPro" id="IPR006578">
    <property type="entry name" value="MADF-dom"/>
</dbReference>
<protein>
    <submittedName>
        <fullName evidence="3">(apollo) hypothetical protein</fullName>
    </submittedName>
</protein>
<dbReference type="OrthoDB" id="7436381at2759"/>
<reference evidence="3" key="1">
    <citation type="submission" date="2021-04" db="EMBL/GenBank/DDBJ databases">
        <authorList>
            <person name="Tunstrom K."/>
        </authorList>
    </citation>
    <scope>NUCLEOTIDE SEQUENCE</scope>
</reference>
<dbReference type="Proteomes" id="UP000691718">
    <property type="component" value="Unassembled WGS sequence"/>
</dbReference>
<evidence type="ECO:0000256" key="1">
    <source>
        <dbReference type="SAM" id="MobiDB-lite"/>
    </source>
</evidence>
<evidence type="ECO:0000313" key="4">
    <source>
        <dbReference type="Proteomes" id="UP000691718"/>
    </source>
</evidence>
<dbReference type="AlphaFoldDB" id="A0A8S3W2B8"/>
<dbReference type="EMBL" id="CAJQZP010000080">
    <property type="protein sequence ID" value="CAG4936652.1"/>
    <property type="molecule type" value="Genomic_DNA"/>
</dbReference>
<organism evidence="3 4">
    <name type="scientific">Parnassius apollo</name>
    <name type="common">Apollo butterfly</name>
    <name type="synonym">Papilio apollo</name>
    <dbReference type="NCBI Taxonomy" id="110799"/>
    <lineage>
        <taxon>Eukaryota</taxon>
        <taxon>Metazoa</taxon>
        <taxon>Ecdysozoa</taxon>
        <taxon>Arthropoda</taxon>
        <taxon>Hexapoda</taxon>
        <taxon>Insecta</taxon>
        <taxon>Pterygota</taxon>
        <taxon>Neoptera</taxon>
        <taxon>Endopterygota</taxon>
        <taxon>Lepidoptera</taxon>
        <taxon>Glossata</taxon>
        <taxon>Ditrysia</taxon>
        <taxon>Papilionoidea</taxon>
        <taxon>Papilionidae</taxon>
        <taxon>Parnassiinae</taxon>
        <taxon>Parnassini</taxon>
        <taxon>Parnassius</taxon>
        <taxon>Parnassius</taxon>
    </lineage>
</organism>
<proteinExistence type="predicted"/>
<gene>
    <name evidence="3" type="ORF">PAPOLLO_LOCUS1245</name>
</gene>
<feature type="domain" description="MADF" evidence="2">
    <location>
        <begin position="191"/>
        <end position="229"/>
    </location>
</feature>
<comment type="caution">
    <text evidence="3">The sequence shown here is derived from an EMBL/GenBank/DDBJ whole genome shotgun (WGS) entry which is preliminary data.</text>
</comment>
<accession>A0A8S3W2B8</accession>
<dbReference type="Pfam" id="PF10545">
    <property type="entry name" value="MADF_DNA_bdg"/>
    <property type="match status" value="1"/>
</dbReference>
<evidence type="ECO:0000313" key="3">
    <source>
        <dbReference type="EMBL" id="CAG4936652.1"/>
    </source>
</evidence>
<sequence>MFRTPEKCNSDSNLPKIPDDKETSPPSFVSSRIKRKRSEEILTDLADFKAEMKEMITSWMDQQNSERTEITSVLRSIEESLTFLSIKYDDMCKKVDLMEQERHKQKEYITILENKVENIMKAQRKCSFELKNVPRSEKESKEMLLSMTRSHEHGRGTVLRAQIPLDSQQQIIGERTDDCCRMSVEIDVNVLISLVEARHTLWDKTIASYKNRNETKEAWKEVCIGLNSSFEELDDNEKNKFESSLPTDRVEKLLRGNNVEDSTESNCSSQFKSPPPPQQQPGSRKRKTDEIDKKIVTYFREAEDRHVFFFKEIVSSLSSFNEDEIIKFQMGILQLITTIKQSRLNAPQLQSFTTQVSRPTLSQSPLPGPSRIYYEPRGIQKQTEGKMISPSTRQYYEHFYSENPSSNDSQSSYAGSDFSEIDFAD</sequence>
<keyword evidence="4" id="KW-1185">Reference proteome</keyword>
<evidence type="ECO:0000259" key="2">
    <source>
        <dbReference type="Pfam" id="PF10545"/>
    </source>
</evidence>